<dbReference type="EMBL" id="DTBX01000019">
    <property type="protein sequence ID" value="HGQ54938.1"/>
    <property type="molecule type" value="Genomic_DNA"/>
</dbReference>
<reference evidence="1" key="1">
    <citation type="journal article" date="2020" name="mSystems">
        <title>Genome- and Community-Level Interaction Insights into Carbon Utilization and Element Cycling Functions of Hydrothermarchaeota in Hydrothermal Sediment.</title>
        <authorList>
            <person name="Zhou Z."/>
            <person name="Liu Y."/>
            <person name="Xu W."/>
            <person name="Pan J."/>
            <person name="Luo Z.H."/>
            <person name="Li M."/>
        </authorList>
    </citation>
    <scope>NUCLEOTIDE SEQUENCE [LARGE SCALE GENOMIC DNA]</scope>
    <source>
        <strain evidence="1">SpSt-655</strain>
    </source>
</reference>
<sequence length="815" mass="94690">MIFLFLLFFQIGEEILVNDDTIGGAPQYYPAIAIDSSFNFYVIWEDFRASDYDNDLYLQKLDLFGNKIGTNINLIEDQPSRNIWNYVTGSGDIAISKDKIIVVYPDGRRGDVDIYCQFFNLNLEPISPMIILNDDGQKVFQTFPKVAIAQNHYIFVWEDQREEKRTIYGQILDSNFNPISANFRISEITGYEQFQPAISAYCGSFIVTWTQKMDNRCYLYGRRFTKTGIPLGNSFPIFPFSAKNSFCVMDKNGNFFVGGEEETGTYRNIYLVLFDSTGQQLTSPILINDTFPINWDRQPAIATLPDRRKSIIVWCDTREGCKIYGQFIDSLGNPIGSNFPISNLSPGQRTPKVALANETLYLAVWEDSRENNPDIYASHPLRRDFKVNDDFASSIQDFMSVGIDELGNSLVIWMDYRNGTNDPDIYGQYFDNLGNKIGNNFRVNDDNEGNVQIFPFLAVNRKGKAVVVWRDNRDGNYNIYCQIFDENRQRVGRNFRVNQEENTSWPFVSINDSGDFIIGWEGGENPLPYCQLYRKDGQPIGSNYQIAERGGWVFPVIDNEKNFWVVWNDRGWVYLRKFDSLYNPLIPLIRVNSLNNGVCPFITKDTTGIIWVSWMDDRRGFRWEIFGRRCNENGVIGAEFKINDDNFICEHWFPLWSYDGDTTLYVTFTDFREEGNLNVMAQKFHISGRRIGKNYCIHNDPYPYVHQWAWKSCAANQNYVAYTWEDNRNLRSWDIYFKLVVNQIGISENSETVDKLTFPSVFLKREQIKVIKNYFDTPFIYDKNGNLVELKDLNKIPQGIYFLKEKKGARKIIIF</sequence>
<evidence type="ECO:0000313" key="1">
    <source>
        <dbReference type="EMBL" id="HGQ54938.1"/>
    </source>
</evidence>
<organism evidence="1">
    <name type="scientific">candidate division WOR-3 bacterium</name>
    <dbReference type="NCBI Taxonomy" id="2052148"/>
    <lineage>
        <taxon>Bacteria</taxon>
        <taxon>Bacteria division WOR-3</taxon>
    </lineage>
</organism>
<proteinExistence type="predicted"/>
<name>A0A7V4FFZ8_UNCW3</name>
<protein>
    <recommendedName>
        <fullName evidence="2">T9SS type A sorting domain-containing protein</fullName>
    </recommendedName>
</protein>
<accession>A0A7V4FFZ8</accession>
<gene>
    <name evidence="1" type="ORF">ENU28_00560</name>
</gene>
<evidence type="ECO:0008006" key="2">
    <source>
        <dbReference type="Google" id="ProtNLM"/>
    </source>
</evidence>
<dbReference type="AlphaFoldDB" id="A0A7V4FFZ8"/>
<comment type="caution">
    <text evidence="1">The sequence shown here is derived from an EMBL/GenBank/DDBJ whole genome shotgun (WGS) entry which is preliminary data.</text>
</comment>